<dbReference type="Gene3D" id="1.10.238.10">
    <property type="entry name" value="EF-hand"/>
    <property type="match status" value="1"/>
</dbReference>
<evidence type="ECO:0000256" key="1">
    <source>
        <dbReference type="ARBA" id="ARBA00022729"/>
    </source>
</evidence>
<sequence>MWSLLISGLLMFSPLVLGDDPKEVDTELNDASPPKGMSWQSWHMKSEHDIDGHDTDAVFKLHDYRHVNALNHDDILRMYGLLREEVVGKGDGTGGHDESEGISQKVKDKVISTVFGLIDSNGDGEISFDEWKKFSAKGGELPDMGVGVGHELDFEAEYERHHWLKYHAENDPDVNIQHPEDIAHELLHHEHEVEHDETIANKRVIDGFKETVVLIENIPELFRSQ</sequence>
<keyword evidence="2" id="KW-0106">Calcium</keyword>
<accession>A0A1B2JBI0</accession>
<dbReference type="PROSITE" id="PS50222">
    <property type="entry name" value="EF_HAND_2"/>
    <property type="match status" value="1"/>
</dbReference>
<organism evidence="5 6">
    <name type="scientific">Komagataella pastoris</name>
    <name type="common">Yeast</name>
    <name type="synonym">Pichia pastoris</name>
    <dbReference type="NCBI Taxonomy" id="4922"/>
    <lineage>
        <taxon>Eukaryota</taxon>
        <taxon>Fungi</taxon>
        <taxon>Dikarya</taxon>
        <taxon>Ascomycota</taxon>
        <taxon>Saccharomycotina</taxon>
        <taxon>Pichiomycetes</taxon>
        <taxon>Pichiales</taxon>
        <taxon>Pichiaceae</taxon>
        <taxon>Komagataella</taxon>
    </lineage>
</organism>
<evidence type="ECO:0000313" key="6">
    <source>
        <dbReference type="Proteomes" id="UP000094565"/>
    </source>
</evidence>
<feature type="chain" id="PRO_5008539367" evidence="3">
    <location>
        <begin position="19"/>
        <end position="225"/>
    </location>
</feature>
<dbReference type="InterPro" id="IPR011992">
    <property type="entry name" value="EF-hand-dom_pair"/>
</dbReference>
<evidence type="ECO:0000259" key="4">
    <source>
        <dbReference type="PROSITE" id="PS50222"/>
    </source>
</evidence>
<name>A0A1B2JBI0_PICPA</name>
<evidence type="ECO:0000256" key="3">
    <source>
        <dbReference type="SAM" id="SignalP"/>
    </source>
</evidence>
<dbReference type="AlphaFoldDB" id="A0A1B2JBI0"/>
<dbReference type="Pfam" id="PF13499">
    <property type="entry name" value="EF-hand_7"/>
    <property type="match status" value="1"/>
</dbReference>
<dbReference type="SUPFAM" id="SSF47473">
    <property type="entry name" value="EF-hand"/>
    <property type="match status" value="1"/>
</dbReference>
<gene>
    <name evidence="5" type="primary">SSP120</name>
    <name evidence="5" type="ORF">ATY40_BA7503280</name>
</gene>
<evidence type="ECO:0000313" key="5">
    <source>
        <dbReference type="EMBL" id="ANZ75386.1"/>
    </source>
</evidence>
<keyword evidence="1 3" id="KW-0732">Signal</keyword>
<feature type="domain" description="EF-hand" evidence="4">
    <location>
        <begin position="106"/>
        <end position="141"/>
    </location>
</feature>
<reference evidence="5 6" key="1">
    <citation type="submission" date="2016-02" db="EMBL/GenBank/DDBJ databases">
        <title>Comparative genomic and transcriptomic foundation for Pichia pastoris.</title>
        <authorList>
            <person name="Love K.R."/>
            <person name="Shah K.A."/>
            <person name="Whittaker C.A."/>
            <person name="Wu J."/>
            <person name="Bartlett M.C."/>
            <person name="Ma D."/>
            <person name="Leeson R.L."/>
            <person name="Priest M."/>
            <person name="Young S.K."/>
            <person name="Love J.C."/>
        </authorList>
    </citation>
    <scope>NUCLEOTIDE SEQUENCE [LARGE SCALE GENOMIC DNA]</scope>
    <source>
        <strain evidence="5 6">ATCC 28485</strain>
    </source>
</reference>
<dbReference type="GO" id="GO:0005509">
    <property type="term" value="F:calcium ion binding"/>
    <property type="evidence" value="ECO:0007669"/>
    <property type="project" value="InterPro"/>
</dbReference>
<evidence type="ECO:0000256" key="2">
    <source>
        <dbReference type="ARBA" id="ARBA00022837"/>
    </source>
</evidence>
<dbReference type="InterPro" id="IPR002048">
    <property type="entry name" value="EF_hand_dom"/>
</dbReference>
<dbReference type="PROSITE" id="PS00018">
    <property type="entry name" value="EF_HAND_1"/>
    <property type="match status" value="1"/>
</dbReference>
<dbReference type="OrthoDB" id="289247at2759"/>
<dbReference type="PANTHER" id="PTHR19237:SF20">
    <property type="entry name" value="NUCLEOBINDIN 1"/>
    <property type="match status" value="1"/>
</dbReference>
<dbReference type="GO" id="GO:0005793">
    <property type="term" value="C:endoplasmic reticulum-Golgi intermediate compartment"/>
    <property type="evidence" value="ECO:0007669"/>
    <property type="project" value="TreeGrafter"/>
</dbReference>
<dbReference type="InterPro" id="IPR018247">
    <property type="entry name" value="EF_Hand_1_Ca_BS"/>
</dbReference>
<keyword evidence="6" id="KW-1185">Reference proteome</keyword>
<dbReference type="PANTHER" id="PTHR19237">
    <property type="entry name" value="NUCLEOBINDIN"/>
    <property type="match status" value="1"/>
</dbReference>
<dbReference type="EMBL" id="CP014585">
    <property type="protein sequence ID" value="ANZ75386.1"/>
    <property type="molecule type" value="Genomic_DNA"/>
</dbReference>
<protein>
    <submittedName>
        <fullName evidence="5">BA75_03280T0</fullName>
    </submittedName>
</protein>
<dbReference type="InterPro" id="IPR040250">
    <property type="entry name" value="Nucleobindin"/>
</dbReference>
<proteinExistence type="predicted"/>
<dbReference type="Proteomes" id="UP000094565">
    <property type="component" value="Chromosome 2"/>
</dbReference>
<feature type="signal peptide" evidence="3">
    <location>
        <begin position="1"/>
        <end position="18"/>
    </location>
</feature>